<dbReference type="GO" id="GO:0009234">
    <property type="term" value="P:menaquinone biosynthetic process"/>
    <property type="evidence" value="ECO:0007669"/>
    <property type="project" value="InterPro"/>
</dbReference>
<evidence type="ECO:0000256" key="1">
    <source>
        <dbReference type="ARBA" id="ARBA00022679"/>
    </source>
</evidence>
<dbReference type="Gene3D" id="3.40.50.970">
    <property type="match status" value="2"/>
</dbReference>
<dbReference type="Gene3D" id="3.40.50.1820">
    <property type="entry name" value="alpha/beta hydrolase"/>
    <property type="match status" value="1"/>
</dbReference>
<dbReference type="PANTHER" id="PTHR42916">
    <property type="entry name" value="2-SUCCINYL-5-ENOLPYRUVYL-6-HYDROXY-3-CYCLOHEXENE-1-CARBOXYLATE SYNTHASE"/>
    <property type="match status" value="1"/>
</dbReference>
<evidence type="ECO:0000256" key="6">
    <source>
        <dbReference type="ARBA" id="ARBA00023239"/>
    </source>
</evidence>
<dbReference type="GO" id="GO:0030976">
    <property type="term" value="F:thiamine pyrophosphate binding"/>
    <property type="evidence" value="ECO:0007669"/>
    <property type="project" value="InterPro"/>
</dbReference>
<evidence type="ECO:0000313" key="9">
    <source>
        <dbReference type="Proteomes" id="UP000036987"/>
    </source>
</evidence>
<dbReference type="InterPro" id="IPR013342">
    <property type="entry name" value="Mandelate_racemase_C"/>
</dbReference>
<organism evidence="8 9">
    <name type="scientific">Zostera marina</name>
    <name type="common">Eelgrass</name>
    <dbReference type="NCBI Taxonomy" id="29655"/>
    <lineage>
        <taxon>Eukaryota</taxon>
        <taxon>Viridiplantae</taxon>
        <taxon>Streptophyta</taxon>
        <taxon>Embryophyta</taxon>
        <taxon>Tracheophyta</taxon>
        <taxon>Spermatophyta</taxon>
        <taxon>Magnoliopsida</taxon>
        <taxon>Liliopsida</taxon>
        <taxon>Zosteraceae</taxon>
        <taxon>Zostera</taxon>
    </lineage>
</organism>
<dbReference type="GO" id="GO:0009063">
    <property type="term" value="P:amino acid catabolic process"/>
    <property type="evidence" value="ECO:0007669"/>
    <property type="project" value="InterPro"/>
</dbReference>
<dbReference type="Pfam" id="PF13378">
    <property type="entry name" value="MR_MLE_C"/>
    <property type="match status" value="1"/>
</dbReference>
<dbReference type="Gene3D" id="3.40.50.1220">
    <property type="entry name" value="TPP-binding domain"/>
    <property type="match status" value="1"/>
</dbReference>
<keyword evidence="3" id="KW-0460">Magnesium</keyword>
<dbReference type="GO" id="GO:0046872">
    <property type="term" value="F:metal ion binding"/>
    <property type="evidence" value="ECO:0007669"/>
    <property type="project" value="UniProtKB-KW"/>
</dbReference>
<keyword evidence="4" id="KW-0786">Thiamine pyrophosphate</keyword>
<dbReference type="InterPro" id="IPR018110">
    <property type="entry name" value="Mandel_Rmase/mucon_lact_enz_CS"/>
</dbReference>
<dbReference type="Gene3D" id="3.20.20.120">
    <property type="entry name" value="Enolase-like C-terminal domain"/>
    <property type="match status" value="1"/>
</dbReference>
<dbReference type="InterPro" id="IPR012001">
    <property type="entry name" value="Thiamin_PyroP_enz_TPP-bd_dom"/>
</dbReference>
<dbReference type="STRING" id="29655.A0A0K9Q5V9"/>
<dbReference type="EMBL" id="LFYR01000104">
    <property type="protein sequence ID" value="KMZ75965.1"/>
    <property type="molecule type" value="Genomic_DNA"/>
</dbReference>
<dbReference type="HAMAP" id="MF_01659">
    <property type="entry name" value="MenD"/>
    <property type="match status" value="1"/>
</dbReference>
<dbReference type="OrthoDB" id="8119704at2759"/>
<dbReference type="InterPro" id="IPR029017">
    <property type="entry name" value="Enolase-like_N"/>
</dbReference>
<gene>
    <name evidence="8" type="ORF">ZOSMA_108G00030</name>
</gene>
<evidence type="ECO:0000313" key="8">
    <source>
        <dbReference type="EMBL" id="KMZ75965.1"/>
    </source>
</evidence>
<dbReference type="GO" id="GO:0070204">
    <property type="term" value="F:2-succinyl-5-enolpyruvyl-6-hydroxy-3-cyclohexene-1-carboxylic-acid synthase activity"/>
    <property type="evidence" value="ECO:0007669"/>
    <property type="project" value="InterPro"/>
</dbReference>
<dbReference type="InterPro" id="IPR011766">
    <property type="entry name" value="TPP_enzyme_TPP-bd"/>
</dbReference>
<keyword evidence="2" id="KW-0479">Metal-binding</keyword>
<dbReference type="SUPFAM" id="SSF53474">
    <property type="entry name" value="alpha/beta-Hydrolases"/>
    <property type="match status" value="1"/>
</dbReference>
<comment type="caution">
    <text evidence="8">The sequence shown here is derived from an EMBL/GenBank/DDBJ whole genome shotgun (WGS) entry which is preliminary data.</text>
</comment>
<dbReference type="SMART" id="SM00922">
    <property type="entry name" value="MR_MLE"/>
    <property type="match status" value="1"/>
</dbReference>
<dbReference type="InterPro" id="IPR029065">
    <property type="entry name" value="Enolase_C-like"/>
</dbReference>
<dbReference type="SUPFAM" id="SSF52467">
    <property type="entry name" value="DHS-like NAD/FAD-binding domain"/>
    <property type="match status" value="1"/>
</dbReference>
<dbReference type="Gene3D" id="3.30.390.10">
    <property type="entry name" value="Enolase-like, N-terminal domain"/>
    <property type="match status" value="1"/>
</dbReference>
<dbReference type="Pfam" id="PF16582">
    <property type="entry name" value="TPP_enzyme_M_2"/>
    <property type="match status" value="1"/>
</dbReference>
<dbReference type="NCBIfam" id="TIGR00173">
    <property type="entry name" value="menD"/>
    <property type="match status" value="1"/>
</dbReference>
<dbReference type="Pfam" id="PF02775">
    <property type="entry name" value="TPP_enzyme_C"/>
    <property type="match status" value="1"/>
</dbReference>
<dbReference type="GO" id="GO:0016829">
    <property type="term" value="F:lyase activity"/>
    <property type="evidence" value="ECO:0007669"/>
    <property type="project" value="UniProtKB-KW"/>
</dbReference>
<accession>A0A0K9Q5V9</accession>
<protein>
    <submittedName>
        <fullName evidence="8">O-succinylbenzoate synthase</fullName>
    </submittedName>
</protein>
<keyword evidence="5" id="KW-0464">Manganese</keyword>
<dbReference type="NCBIfam" id="TIGR01927">
    <property type="entry name" value="menC_gam_Gplu"/>
    <property type="match status" value="1"/>
</dbReference>
<dbReference type="SFLD" id="SFLDS00001">
    <property type="entry name" value="Enolase"/>
    <property type="match status" value="1"/>
</dbReference>
<keyword evidence="9" id="KW-1185">Reference proteome</keyword>
<evidence type="ECO:0000256" key="4">
    <source>
        <dbReference type="ARBA" id="ARBA00023052"/>
    </source>
</evidence>
<dbReference type="Pfam" id="PF12697">
    <property type="entry name" value="Abhydrolase_6"/>
    <property type="match status" value="1"/>
</dbReference>
<dbReference type="InterPro" id="IPR036849">
    <property type="entry name" value="Enolase-like_C_sf"/>
</dbReference>
<evidence type="ECO:0000256" key="5">
    <source>
        <dbReference type="ARBA" id="ARBA00023211"/>
    </source>
</evidence>
<keyword evidence="6" id="KW-0456">Lyase</keyword>
<dbReference type="PANTHER" id="PTHR42916:SF1">
    <property type="entry name" value="PROTEIN PHYLLO, CHLOROPLASTIC"/>
    <property type="match status" value="1"/>
</dbReference>
<dbReference type="OMA" id="RHLSWPI"/>
<dbReference type="Proteomes" id="UP000036987">
    <property type="component" value="Unassembled WGS sequence"/>
</dbReference>
<dbReference type="CDD" id="cd07037">
    <property type="entry name" value="TPP_PYR_MenD"/>
    <property type="match status" value="1"/>
</dbReference>
<name>A0A0K9Q5V9_ZOSMR</name>
<dbReference type="InterPro" id="IPR004433">
    <property type="entry name" value="MenaQ_synth_MenD"/>
</dbReference>
<reference evidence="9" key="1">
    <citation type="journal article" date="2016" name="Nature">
        <title>The genome of the seagrass Zostera marina reveals angiosperm adaptation to the sea.</title>
        <authorList>
            <person name="Olsen J.L."/>
            <person name="Rouze P."/>
            <person name="Verhelst B."/>
            <person name="Lin Y.-C."/>
            <person name="Bayer T."/>
            <person name="Collen J."/>
            <person name="Dattolo E."/>
            <person name="De Paoli E."/>
            <person name="Dittami S."/>
            <person name="Maumus F."/>
            <person name="Michel G."/>
            <person name="Kersting A."/>
            <person name="Lauritano C."/>
            <person name="Lohaus R."/>
            <person name="Toepel M."/>
            <person name="Tonon T."/>
            <person name="Vanneste K."/>
            <person name="Amirebrahimi M."/>
            <person name="Brakel J."/>
            <person name="Bostroem C."/>
            <person name="Chovatia M."/>
            <person name="Grimwood J."/>
            <person name="Jenkins J.W."/>
            <person name="Jueterbock A."/>
            <person name="Mraz A."/>
            <person name="Stam W.T."/>
            <person name="Tice H."/>
            <person name="Bornberg-Bauer E."/>
            <person name="Green P.J."/>
            <person name="Pearson G.A."/>
            <person name="Procaccini G."/>
            <person name="Duarte C.M."/>
            <person name="Schmutz J."/>
            <person name="Reusch T.B.H."/>
            <person name="Van de Peer Y."/>
        </authorList>
    </citation>
    <scope>NUCLEOTIDE SEQUENCE [LARGE SCALE GENOMIC DNA]</scope>
    <source>
        <strain evidence="9">cv. Finnish</strain>
    </source>
</reference>
<evidence type="ECO:0000256" key="2">
    <source>
        <dbReference type="ARBA" id="ARBA00022723"/>
    </source>
</evidence>
<dbReference type="PROSITE" id="PS00909">
    <property type="entry name" value="MR_MLE_2"/>
    <property type="match status" value="1"/>
</dbReference>
<evidence type="ECO:0000256" key="3">
    <source>
        <dbReference type="ARBA" id="ARBA00022842"/>
    </source>
</evidence>
<sequence length="1523" mass="171010">MGPVGLNQLLQTRYLSIDSPLIRAYGFIGNNINHSKESSLANHKDSPFYIFIPQIELDEFEGSSLLASTVIWDEHRHLTFRHAINSVEFYLDKLIFHHISVNQLSDEKYVYEHGNLIDDKHTQMVWLNPEIRCKQDIETNSFLLEQSQDWFQYCFRLSDVHSFGNIMVDYSPEVNFSLNKFPNINTLWASLVVEECVRLGLTYFCVAPGSRSSPLAICAASHPQTTCITCFDERSLAFHAVGYAKGSTKPAVVITTSGTAVSNLLPSVVEASQNFVPLVLLTADRPSELQDTGANQSIYQVDHFGKFVRFFFNLPPPTDDILARMVLTTVDSAIYKATQSPCGPVHINCPFREPLDNSLNEWNPKCLQGLNKWISDSKPFTTYFNASNFSAIYEHTGQISEVVQIIQSAKQGLILLGTINNEDEIWAAFLLAKHLFWPVAADILSGLRLRKLLSSLPHNGNQFPFIDHLDHALLSDLVTNWAKPDVILQLGSRITSKRVANFLECCQPSSYILVDKHPCRHDPSHLVSLRIQSNINIFSEALLKIQFSIKMTKWGSFWQAIDLMVSREISHQICLEDSLTEPYVSHVISSFIHSDGALFVGNSMVIRDMDMYGKGVVESVPGLAVSRQIYPYQGIQVAGNRGASGIDGLLSSAVGFSVGCKKRVWCMIGDVSFLHDTNGLAILNERIQRKPITILVINNHGGAIFSLLPIAGRTRTDILEKYFYTSHDILINKLCAAHSINHQHVRTKMELQHALSKSQESNTDCVIEVESSVSDNSNFHSLVRRHVCDVANQTMETLLSISDDAQDSIFAYKIKKMEYSLYRVQLSSPPTSASMINDGHKLYKEGFVLTLTLVDGTRGYGEVAPIEIHKEDMHDVEEQLRFLIHVIEGSEIKFLPLLCGSFTTWFWKTLGIMPSSLFPSLRCGIEMTLLHALANKQVSGDLFLRTAFQSTKMQNENKNSSHVAICALIDCNGNPGEVSHIVSQLIDEGFTTVKLKVARRANPNEDAAVIHEIRKMVGYQINIRVDANRKWTYEEAFIFGSCVRNCQLQYIEEPVQYEDDIIKFCDSTGLPVALDETIDNLKGNVFVALNKFNHPGVVAIVIKPSVVGGFEKSLLIASWADKHEKMVIISSAFETSLSLSIYIQFAFYLQHWKNIKTQGRDVVAAHGLGTYKWLEEDIVIEPLKKYVHSHGGTIGVSKKDSSIMVQNFEINDKVIQRSYEGEKLLSYSLKVVGENCSFSLRLLETQENIVESKVAVFLHGFLGTSEEWVPIMKAFSAKTRCISIDLPGHGQSHIQWKKENISKKDHNISVELVGDLLHDLLCDITSQKVILVGYSLGARIALYMSLKYNQKIEGSVLISGSPGLKDESLRRIRIAQDNAKSQILSACGLNYFTEIWYQSKLWNSLRNHPRFEDIKKTRENHFNHHAVAKSLSDLSVGRQLPLWGDLKQCKVPILVMVGQKDTKFNEIARQMRDDINCTTDMNSNSSSENKLCTVIEVPGCGHAVHLETPLAVVHAIGKFLRDV</sequence>
<feature type="domain" description="Mandelate racemase/muconate lactonizing enzyme C-terminal" evidence="7">
    <location>
        <begin position="975"/>
        <end position="1071"/>
    </location>
</feature>
<dbReference type="InterPro" id="IPR029058">
    <property type="entry name" value="AB_hydrolase_fold"/>
</dbReference>
<dbReference type="InterPro" id="IPR029035">
    <property type="entry name" value="DHS-like_NAD/FAD-binding_dom"/>
</dbReference>
<dbReference type="SFLD" id="SFLDG00180">
    <property type="entry name" value="muconate_cycloisomerase"/>
    <property type="match status" value="1"/>
</dbReference>
<dbReference type="SUPFAM" id="SSF51604">
    <property type="entry name" value="Enolase C-terminal domain-like"/>
    <property type="match status" value="1"/>
</dbReference>
<dbReference type="InterPro" id="IPR032264">
    <property type="entry name" value="MenD_middle"/>
</dbReference>
<dbReference type="Pfam" id="PF02776">
    <property type="entry name" value="TPP_enzyme_N"/>
    <property type="match status" value="1"/>
</dbReference>
<evidence type="ECO:0000259" key="7">
    <source>
        <dbReference type="SMART" id="SM00922"/>
    </source>
</evidence>
<dbReference type="CDD" id="cd02009">
    <property type="entry name" value="TPP_SHCHC_synthase"/>
    <property type="match status" value="1"/>
</dbReference>
<proteinExistence type="inferred from homology"/>
<dbReference type="SUPFAM" id="SSF52518">
    <property type="entry name" value="Thiamin diphosphate-binding fold (THDP-binding)"/>
    <property type="match status" value="2"/>
</dbReference>
<dbReference type="InterPro" id="IPR000073">
    <property type="entry name" value="AB_hydrolase_1"/>
</dbReference>
<dbReference type="InterPro" id="IPR029061">
    <property type="entry name" value="THDP-binding"/>
</dbReference>
<keyword evidence="1" id="KW-0808">Transferase</keyword>
<dbReference type="SUPFAM" id="SSF54826">
    <property type="entry name" value="Enolase N-terminal domain-like"/>
    <property type="match status" value="1"/>
</dbReference>
<dbReference type="SFLD" id="SFLDF00009">
    <property type="entry name" value="o-succinylbenzoate_synthase"/>
    <property type="match status" value="1"/>
</dbReference>